<keyword evidence="7" id="KW-0472">Membrane</keyword>
<organism evidence="9 10">
    <name type="scientific">Perkinsus olseni</name>
    <name type="common">Perkinsus atlanticus</name>
    <dbReference type="NCBI Taxonomy" id="32597"/>
    <lineage>
        <taxon>Eukaryota</taxon>
        <taxon>Sar</taxon>
        <taxon>Alveolata</taxon>
        <taxon>Perkinsozoa</taxon>
        <taxon>Perkinsea</taxon>
        <taxon>Perkinsida</taxon>
        <taxon>Perkinsidae</taxon>
        <taxon>Perkinsus</taxon>
    </lineage>
</organism>
<dbReference type="Proteomes" id="UP000570595">
    <property type="component" value="Unassembled WGS sequence"/>
</dbReference>
<keyword evidence="6" id="KW-0198">Cysteine biosynthesis</keyword>
<dbReference type="InterPro" id="IPR001216">
    <property type="entry name" value="P-phosphate_BS"/>
</dbReference>
<keyword evidence="7" id="KW-1133">Transmembrane helix</keyword>
<dbReference type="AlphaFoldDB" id="A0A7J6LBE1"/>
<feature type="domain" description="Tryptophan synthase beta chain-like PALP" evidence="8">
    <location>
        <begin position="54"/>
        <end position="362"/>
    </location>
</feature>
<dbReference type="FunFam" id="3.40.50.1100:FF:000016">
    <property type="entry name" value="Cysteine synthase A"/>
    <property type="match status" value="1"/>
</dbReference>
<keyword evidence="5" id="KW-0663">Pyridoxal phosphate</keyword>
<dbReference type="Pfam" id="PF00291">
    <property type="entry name" value="PALP"/>
    <property type="match status" value="1"/>
</dbReference>
<evidence type="ECO:0000256" key="6">
    <source>
        <dbReference type="ARBA" id="ARBA00023192"/>
    </source>
</evidence>
<dbReference type="InterPro" id="IPR036052">
    <property type="entry name" value="TrpB-like_PALP_sf"/>
</dbReference>
<dbReference type="Gene3D" id="3.40.50.1100">
    <property type="match status" value="2"/>
</dbReference>
<comment type="cofactor">
    <cofactor evidence="1">
        <name>pyridoxal 5'-phosphate</name>
        <dbReference type="ChEBI" id="CHEBI:597326"/>
    </cofactor>
</comment>
<dbReference type="SUPFAM" id="SSF53686">
    <property type="entry name" value="Tryptophan synthase beta subunit-like PLP-dependent enzymes"/>
    <property type="match status" value="1"/>
</dbReference>
<evidence type="ECO:0000256" key="4">
    <source>
        <dbReference type="ARBA" id="ARBA00022679"/>
    </source>
</evidence>
<dbReference type="PANTHER" id="PTHR10314">
    <property type="entry name" value="CYSTATHIONINE BETA-SYNTHASE"/>
    <property type="match status" value="1"/>
</dbReference>
<evidence type="ECO:0000256" key="2">
    <source>
        <dbReference type="ARBA" id="ARBA00007103"/>
    </source>
</evidence>
<dbReference type="EMBL" id="JABAHT010000399">
    <property type="protein sequence ID" value="KAF4656587.1"/>
    <property type="molecule type" value="Genomic_DNA"/>
</dbReference>
<evidence type="ECO:0000256" key="1">
    <source>
        <dbReference type="ARBA" id="ARBA00001933"/>
    </source>
</evidence>
<feature type="transmembrane region" description="Helical" evidence="7">
    <location>
        <begin position="12"/>
        <end position="32"/>
    </location>
</feature>
<comment type="similarity">
    <text evidence="2">Belongs to the cysteine synthase/cystathionine beta-synthase family.</text>
</comment>
<dbReference type="OrthoDB" id="10259545at2759"/>
<keyword evidence="4" id="KW-0808">Transferase</keyword>
<keyword evidence="7" id="KW-0812">Transmembrane</keyword>
<protein>
    <recommendedName>
        <fullName evidence="8">Tryptophan synthase beta chain-like PALP domain-containing protein</fullName>
    </recommendedName>
</protein>
<accession>A0A7J6LBE1</accession>
<evidence type="ECO:0000313" key="9">
    <source>
        <dbReference type="EMBL" id="KAF4656587.1"/>
    </source>
</evidence>
<comment type="caution">
    <text evidence="9">The sequence shown here is derived from an EMBL/GenBank/DDBJ whole genome shotgun (WGS) entry which is preliminary data.</text>
</comment>
<evidence type="ECO:0000256" key="7">
    <source>
        <dbReference type="SAM" id="Phobius"/>
    </source>
</evidence>
<dbReference type="InterPro" id="IPR050214">
    <property type="entry name" value="Cys_Synth/Cystath_Beta-Synth"/>
</dbReference>
<dbReference type="CDD" id="cd01561">
    <property type="entry name" value="CBS_like"/>
    <property type="match status" value="1"/>
</dbReference>
<evidence type="ECO:0000313" key="10">
    <source>
        <dbReference type="Proteomes" id="UP000570595"/>
    </source>
</evidence>
<proteinExistence type="inferred from homology"/>
<evidence type="ECO:0000256" key="5">
    <source>
        <dbReference type="ARBA" id="ARBA00022898"/>
    </source>
</evidence>
<dbReference type="GO" id="GO:0016740">
    <property type="term" value="F:transferase activity"/>
    <property type="evidence" value="ECO:0007669"/>
    <property type="project" value="UniProtKB-KW"/>
</dbReference>
<evidence type="ECO:0000256" key="3">
    <source>
        <dbReference type="ARBA" id="ARBA00022605"/>
    </source>
</evidence>
<reference evidence="9 10" key="1">
    <citation type="submission" date="2020-04" db="EMBL/GenBank/DDBJ databases">
        <title>Perkinsus olseni comparative genomics.</title>
        <authorList>
            <person name="Bogema D.R."/>
        </authorList>
    </citation>
    <scope>NUCLEOTIDE SEQUENCE [LARGE SCALE GENOMIC DNA]</scope>
    <source>
        <strain evidence="9">ATCC PRA-179</strain>
    </source>
</reference>
<dbReference type="PROSITE" id="PS00901">
    <property type="entry name" value="CYS_SYNTHASE"/>
    <property type="match status" value="1"/>
</dbReference>
<keyword evidence="3" id="KW-0028">Amino-acid biosynthesis</keyword>
<dbReference type="GO" id="GO:0006535">
    <property type="term" value="P:cysteine biosynthetic process from serine"/>
    <property type="evidence" value="ECO:0007669"/>
    <property type="project" value="InterPro"/>
</dbReference>
<evidence type="ECO:0000259" key="8">
    <source>
        <dbReference type="Pfam" id="PF00291"/>
    </source>
</evidence>
<name>A0A7J6LBE1_PEROL</name>
<gene>
    <name evidence="9" type="ORF">FOZ61_006789</name>
</gene>
<dbReference type="InterPro" id="IPR001926">
    <property type="entry name" value="TrpB-like_PALP"/>
</dbReference>
<sequence>MSNSPASSSSAATKAFVGVAIGCLGVAALTVARSRRRHSEGVSASSARGGWWALVGNTPLIRIDSISELLGCEVYAKCEFVNPGGSVKDRIAKMIVADAEDKGLLRPGGTIYEGTSGSTGISLTMAGLCRGYKTVIFMPDDQAKEKSELIETLGGEVHLCRPVSIVDPKHMCKLAEKAADEDPEGFYADQFENESNFRAHFLGTGKEIIEQTKGKVDVFVTAAGTGGTLAGTAARLKTEIGEDRVTVILADPPGSALARRIETGVLFNERDKEGYRVKHPFDTVTEGIGLGRLTHNFTLGLPFIDHAVSISDVEAVRMSRWLLKKDGLFVGSSASLNVAAIVKAYKRGYIKPGQRVVTIMCDSGMRHLSKFWNNNYLASFDGLVIPEEEKKQTPLEFVKAE</sequence>